<dbReference type="InterPro" id="IPR000904">
    <property type="entry name" value="Sec7_dom"/>
</dbReference>
<dbReference type="GO" id="GO:0005085">
    <property type="term" value="F:guanyl-nucleotide exchange factor activity"/>
    <property type="evidence" value="ECO:0007669"/>
    <property type="project" value="InterPro"/>
</dbReference>
<dbReference type="VEuPathDB" id="FungiDB:H257_17294"/>
<evidence type="ECO:0000259" key="3">
    <source>
        <dbReference type="PROSITE" id="PS50190"/>
    </source>
</evidence>
<dbReference type="InterPro" id="IPR011993">
    <property type="entry name" value="PH-like_dom_sf"/>
</dbReference>
<feature type="domain" description="SEC7" evidence="3">
    <location>
        <begin position="364"/>
        <end position="547"/>
    </location>
</feature>
<evidence type="ECO:0000259" key="2">
    <source>
        <dbReference type="PROSITE" id="PS50003"/>
    </source>
</evidence>
<feature type="compositionally biased region" description="Low complexity" evidence="1">
    <location>
        <begin position="324"/>
        <end position="339"/>
    </location>
</feature>
<protein>
    <recommendedName>
        <fullName evidence="5">SEC7 domain-containing protein</fullName>
    </recommendedName>
</protein>
<dbReference type="Gene3D" id="2.30.29.30">
    <property type="entry name" value="Pleckstrin-homology domain (PH domain)/Phosphotyrosine-binding domain (PTB)"/>
    <property type="match status" value="2"/>
</dbReference>
<dbReference type="InterPro" id="IPR035999">
    <property type="entry name" value="Sec7_dom_sf"/>
</dbReference>
<dbReference type="AlphaFoldDB" id="W4FH40"/>
<proteinExistence type="predicted"/>
<dbReference type="SUPFAM" id="SSF48425">
    <property type="entry name" value="Sec7 domain"/>
    <property type="match status" value="1"/>
</dbReference>
<feature type="compositionally biased region" description="Polar residues" evidence="1">
    <location>
        <begin position="705"/>
        <end position="719"/>
    </location>
</feature>
<dbReference type="SMART" id="SM00222">
    <property type="entry name" value="Sec7"/>
    <property type="match status" value="1"/>
</dbReference>
<dbReference type="SUPFAM" id="SSF50729">
    <property type="entry name" value="PH domain-like"/>
    <property type="match status" value="2"/>
</dbReference>
<feature type="domain" description="PH" evidence="2">
    <location>
        <begin position="564"/>
        <end position="683"/>
    </location>
</feature>
<dbReference type="Gene3D" id="1.10.220.20">
    <property type="match status" value="1"/>
</dbReference>
<dbReference type="SMART" id="SM00233">
    <property type="entry name" value="PH"/>
    <property type="match status" value="2"/>
</dbReference>
<dbReference type="Pfam" id="PF01369">
    <property type="entry name" value="Sec7"/>
    <property type="match status" value="1"/>
</dbReference>
<dbReference type="CDD" id="cd00821">
    <property type="entry name" value="PH"/>
    <property type="match status" value="1"/>
</dbReference>
<evidence type="ECO:0008006" key="5">
    <source>
        <dbReference type="Google" id="ProtNLM"/>
    </source>
</evidence>
<sequence>MQQQEPPFGPATRFPAAGMTSQFIHQGYLQRRMLLGWRKHYCILRGRSMELYRVKGDAKPKDTTPTRVLIIEHFYADFRLADQFDVILPRGGKKTFKLDPDQIKCGERSLWVQALQTALLCDNALERYGEDITKQLMTYASKQVSEFGSLRLDDSMWKTLRKRSIHGDLWSRFQELVTKGIELTEVVPPPAVGLRYLFCMDMGSSAAAPRQIRLVPMVPINNEGTDNSKNELENGVVDPVVRHIDLQHIVSVTDCSGGSATDAAVRLRQFTLTHVVENEPVVEVFETASTDLRSRLVFGLAYILKNYNAAKQQHSPRQLRLRRLSPPTTSSSPGLPTMTTREERASASQVSTTSSLDVLGGVSNQHVDAAIRSFNVRPKNGIAMAVDLGVIDNENPTATAEFLRHTKGLDKDKVGEYLGGDDAFSVHVLLAYAMCFAWEGKPFEVCLRDFLSKFRLPGESQKIDRMMEAFAKAFHTKNPHVFQHHDAAHILAFSTIMLNTDLHNKCMTNRNRMTKSQFVRNNRGIDKDKSDIPHAILEGIFDSIKKQAVVTVRDRDDNGNLFANPDMAGWLKTYRRSGIKTRRRWFMLTNHCLYFFDRQEDIDPLGFYALENVKVQCITGRPLGFELRAAVANSSVKSALYPKQRARKAKGGLAMRPLQRVGFAAESAGEAKAWVAVLEKFILLHETNASQLVKKGPVIPPPMLASQSFRPRGSTSTSFEDTDEGQRM</sequence>
<gene>
    <name evidence="4" type="ORF">H257_17294</name>
</gene>
<dbReference type="Pfam" id="PF00169">
    <property type="entry name" value="PH"/>
    <property type="match status" value="1"/>
</dbReference>
<dbReference type="GO" id="GO:0032012">
    <property type="term" value="P:regulation of ARF protein signal transduction"/>
    <property type="evidence" value="ECO:0007669"/>
    <property type="project" value="InterPro"/>
</dbReference>
<dbReference type="Gene3D" id="1.10.1000.11">
    <property type="entry name" value="Arf Nucleotide-binding Site Opener,domain 2"/>
    <property type="match status" value="1"/>
</dbReference>
<dbReference type="OrthoDB" id="430364at2759"/>
<evidence type="ECO:0000313" key="4">
    <source>
        <dbReference type="EMBL" id="ETV66136.1"/>
    </source>
</evidence>
<evidence type="ECO:0000256" key="1">
    <source>
        <dbReference type="SAM" id="MobiDB-lite"/>
    </source>
</evidence>
<feature type="domain" description="PH" evidence="2">
    <location>
        <begin position="22"/>
        <end position="120"/>
    </location>
</feature>
<name>W4FH40_APHAT</name>
<dbReference type="InterPro" id="IPR001849">
    <property type="entry name" value="PH_domain"/>
</dbReference>
<dbReference type="CDD" id="cd00171">
    <property type="entry name" value="Sec7"/>
    <property type="match status" value="1"/>
</dbReference>
<dbReference type="PANTHER" id="PTHR10663">
    <property type="entry name" value="GUANYL-NUCLEOTIDE EXCHANGE FACTOR"/>
    <property type="match status" value="1"/>
</dbReference>
<dbReference type="InterPro" id="IPR023394">
    <property type="entry name" value="Sec7_C_sf"/>
</dbReference>
<dbReference type="RefSeq" id="XP_009844325.1">
    <property type="nucleotide sequence ID" value="XM_009846023.1"/>
</dbReference>
<accession>W4FH40</accession>
<reference evidence="4" key="1">
    <citation type="submission" date="2013-12" db="EMBL/GenBank/DDBJ databases">
        <title>The Genome Sequence of Aphanomyces astaci APO3.</title>
        <authorList>
            <consortium name="The Broad Institute Genomics Platform"/>
            <person name="Russ C."/>
            <person name="Tyler B."/>
            <person name="van West P."/>
            <person name="Dieguez-Uribeondo J."/>
            <person name="Young S.K."/>
            <person name="Zeng Q."/>
            <person name="Gargeya S."/>
            <person name="Fitzgerald M."/>
            <person name="Abouelleil A."/>
            <person name="Alvarado L."/>
            <person name="Chapman S.B."/>
            <person name="Gainer-Dewar J."/>
            <person name="Goldberg J."/>
            <person name="Griggs A."/>
            <person name="Gujja S."/>
            <person name="Hansen M."/>
            <person name="Howarth C."/>
            <person name="Imamovic A."/>
            <person name="Ireland A."/>
            <person name="Larimer J."/>
            <person name="McCowan C."/>
            <person name="Murphy C."/>
            <person name="Pearson M."/>
            <person name="Poon T.W."/>
            <person name="Priest M."/>
            <person name="Roberts A."/>
            <person name="Saif S."/>
            <person name="Shea T."/>
            <person name="Sykes S."/>
            <person name="Wortman J."/>
            <person name="Nusbaum C."/>
            <person name="Birren B."/>
        </authorList>
    </citation>
    <scope>NUCLEOTIDE SEQUENCE [LARGE SCALE GENOMIC DNA]</scope>
    <source>
        <strain evidence="4">APO3</strain>
    </source>
</reference>
<feature type="region of interest" description="Disordered" evidence="1">
    <location>
        <begin position="703"/>
        <end position="728"/>
    </location>
</feature>
<dbReference type="FunFam" id="1.10.1000.11:FF:000002">
    <property type="entry name" value="Cytohesin 1"/>
    <property type="match status" value="1"/>
</dbReference>
<dbReference type="STRING" id="112090.W4FH40"/>
<dbReference type="PROSITE" id="PS50003">
    <property type="entry name" value="PH_DOMAIN"/>
    <property type="match status" value="2"/>
</dbReference>
<feature type="region of interest" description="Disordered" evidence="1">
    <location>
        <begin position="314"/>
        <end position="350"/>
    </location>
</feature>
<dbReference type="EMBL" id="KI913216">
    <property type="protein sequence ID" value="ETV66136.1"/>
    <property type="molecule type" value="Genomic_DNA"/>
</dbReference>
<organism evidence="4">
    <name type="scientific">Aphanomyces astaci</name>
    <name type="common">Crayfish plague agent</name>
    <dbReference type="NCBI Taxonomy" id="112090"/>
    <lineage>
        <taxon>Eukaryota</taxon>
        <taxon>Sar</taxon>
        <taxon>Stramenopiles</taxon>
        <taxon>Oomycota</taxon>
        <taxon>Saprolegniomycetes</taxon>
        <taxon>Saprolegniales</taxon>
        <taxon>Verrucalvaceae</taxon>
        <taxon>Aphanomyces</taxon>
    </lineage>
</organism>
<dbReference type="PROSITE" id="PS50190">
    <property type="entry name" value="SEC7"/>
    <property type="match status" value="1"/>
</dbReference>
<dbReference type="GeneID" id="20819290"/>